<accession>A0A0C3S3Q8</accession>
<dbReference type="AlphaFoldDB" id="A0A0C3S3Q8"/>
<sequence>MERRIIGATCPCSAIYIFSRENTRRRSGELRPLPFARADTSMPDASPSSTHGLRAGAIAGVVISVITVALVIGLMVRLALRRERIRHGRALCWKKHVDRWKRLGSTSSSPVETSNAPSIPPVFSQFATYKPTPILPVFARYAKQKPTSEPATPTSSCSAGTYTADCTPSTLFTSVFASTGHGSHVDSGATVVRFPERSISRLTSPLNVNRGPAPNFVPDNFTLLGAI</sequence>
<protein>
    <submittedName>
        <fullName evidence="2">Uncharacterized protein</fullName>
    </submittedName>
</protein>
<gene>
    <name evidence="2" type="ORF">PHLGIDRAFT_290499</name>
</gene>
<dbReference type="EMBL" id="KN840667">
    <property type="protein sequence ID" value="KIP02555.1"/>
    <property type="molecule type" value="Genomic_DNA"/>
</dbReference>
<keyword evidence="1" id="KW-0472">Membrane</keyword>
<feature type="transmembrane region" description="Helical" evidence="1">
    <location>
        <begin position="57"/>
        <end position="80"/>
    </location>
</feature>
<dbReference type="HOGENOM" id="CLU_1220079_0_0_1"/>
<keyword evidence="1" id="KW-0812">Transmembrane</keyword>
<evidence type="ECO:0000313" key="3">
    <source>
        <dbReference type="Proteomes" id="UP000053257"/>
    </source>
</evidence>
<keyword evidence="1" id="KW-1133">Transmembrane helix</keyword>
<keyword evidence="3" id="KW-1185">Reference proteome</keyword>
<proteinExistence type="predicted"/>
<evidence type="ECO:0000256" key="1">
    <source>
        <dbReference type="SAM" id="Phobius"/>
    </source>
</evidence>
<dbReference type="Proteomes" id="UP000053257">
    <property type="component" value="Unassembled WGS sequence"/>
</dbReference>
<name>A0A0C3S3Q8_PHLG1</name>
<organism evidence="2 3">
    <name type="scientific">Phlebiopsis gigantea (strain 11061_1 CR5-6)</name>
    <name type="common">White-rot fungus</name>
    <name type="synonym">Peniophora gigantea</name>
    <dbReference type="NCBI Taxonomy" id="745531"/>
    <lineage>
        <taxon>Eukaryota</taxon>
        <taxon>Fungi</taxon>
        <taxon>Dikarya</taxon>
        <taxon>Basidiomycota</taxon>
        <taxon>Agaricomycotina</taxon>
        <taxon>Agaricomycetes</taxon>
        <taxon>Polyporales</taxon>
        <taxon>Phanerochaetaceae</taxon>
        <taxon>Phlebiopsis</taxon>
    </lineage>
</organism>
<reference evidence="2 3" key="1">
    <citation type="journal article" date="2014" name="PLoS Genet.">
        <title>Analysis of the Phlebiopsis gigantea genome, transcriptome and secretome provides insight into its pioneer colonization strategies of wood.</title>
        <authorList>
            <person name="Hori C."/>
            <person name="Ishida T."/>
            <person name="Igarashi K."/>
            <person name="Samejima M."/>
            <person name="Suzuki H."/>
            <person name="Master E."/>
            <person name="Ferreira P."/>
            <person name="Ruiz-Duenas F.J."/>
            <person name="Held B."/>
            <person name="Canessa P."/>
            <person name="Larrondo L.F."/>
            <person name="Schmoll M."/>
            <person name="Druzhinina I.S."/>
            <person name="Kubicek C.P."/>
            <person name="Gaskell J.A."/>
            <person name="Kersten P."/>
            <person name="St John F."/>
            <person name="Glasner J."/>
            <person name="Sabat G."/>
            <person name="Splinter BonDurant S."/>
            <person name="Syed K."/>
            <person name="Yadav J."/>
            <person name="Mgbeahuruike A.C."/>
            <person name="Kovalchuk A."/>
            <person name="Asiegbu F.O."/>
            <person name="Lackner G."/>
            <person name="Hoffmeister D."/>
            <person name="Rencoret J."/>
            <person name="Gutierrez A."/>
            <person name="Sun H."/>
            <person name="Lindquist E."/>
            <person name="Barry K."/>
            <person name="Riley R."/>
            <person name="Grigoriev I.V."/>
            <person name="Henrissat B."/>
            <person name="Kues U."/>
            <person name="Berka R.M."/>
            <person name="Martinez A.T."/>
            <person name="Covert S.F."/>
            <person name="Blanchette R.A."/>
            <person name="Cullen D."/>
        </authorList>
    </citation>
    <scope>NUCLEOTIDE SEQUENCE [LARGE SCALE GENOMIC DNA]</scope>
    <source>
        <strain evidence="2 3">11061_1 CR5-6</strain>
    </source>
</reference>
<evidence type="ECO:0000313" key="2">
    <source>
        <dbReference type="EMBL" id="KIP02555.1"/>
    </source>
</evidence>